<evidence type="ECO:0000313" key="10">
    <source>
        <dbReference type="Proteomes" id="UP001221546"/>
    </source>
</evidence>
<dbReference type="PANTHER" id="PTHR42707">
    <property type="entry name" value="ACYL-COA DEHYDROGENASE"/>
    <property type="match status" value="1"/>
</dbReference>
<dbReference type="Pfam" id="PF00441">
    <property type="entry name" value="Acyl-CoA_dh_1"/>
    <property type="match status" value="1"/>
</dbReference>
<protein>
    <submittedName>
        <fullName evidence="9">Acyl-CoA dehydrogenase family protein</fullName>
    </submittedName>
</protein>
<keyword evidence="4 5" id="KW-0274">FAD</keyword>
<dbReference type="InterPro" id="IPR006089">
    <property type="entry name" value="Acyl-CoA_DH_CS"/>
</dbReference>
<evidence type="ECO:0000259" key="6">
    <source>
        <dbReference type="Pfam" id="PF00441"/>
    </source>
</evidence>
<proteinExistence type="inferred from homology"/>
<dbReference type="EMBL" id="CP121646">
    <property type="protein sequence ID" value="WFU67729.1"/>
    <property type="molecule type" value="Genomic_DNA"/>
</dbReference>
<dbReference type="InterPro" id="IPR041504">
    <property type="entry name" value="AidB_N"/>
</dbReference>
<comment type="cofactor">
    <cofactor evidence="1 5">
        <name>FAD</name>
        <dbReference type="ChEBI" id="CHEBI:57692"/>
    </cofactor>
</comment>
<dbReference type="InterPro" id="IPR009100">
    <property type="entry name" value="AcylCoA_DH/oxidase_NM_dom_sf"/>
</dbReference>
<feature type="domain" description="Acyl-CoA dehydrogenase/oxidase C-terminal" evidence="6">
    <location>
        <begin position="289"/>
        <end position="444"/>
    </location>
</feature>
<dbReference type="SUPFAM" id="SSF56645">
    <property type="entry name" value="Acyl-CoA dehydrogenase NM domain-like"/>
    <property type="match status" value="1"/>
</dbReference>
<dbReference type="PROSITE" id="PS00073">
    <property type="entry name" value="ACYL_COA_DH_2"/>
    <property type="match status" value="1"/>
</dbReference>
<evidence type="ECO:0000259" key="8">
    <source>
        <dbReference type="Pfam" id="PF18158"/>
    </source>
</evidence>
<dbReference type="InterPro" id="IPR006091">
    <property type="entry name" value="Acyl-CoA_Oxase/DH_mid-dom"/>
</dbReference>
<evidence type="ECO:0000256" key="3">
    <source>
        <dbReference type="ARBA" id="ARBA00022630"/>
    </source>
</evidence>
<organism evidence="9 10">
    <name type="scientific">Bradyrhizobium brasilense</name>
    <dbReference type="NCBI Taxonomy" id="1419277"/>
    <lineage>
        <taxon>Bacteria</taxon>
        <taxon>Pseudomonadati</taxon>
        <taxon>Pseudomonadota</taxon>
        <taxon>Alphaproteobacteria</taxon>
        <taxon>Hyphomicrobiales</taxon>
        <taxon>Nitrobacteraceae</taxon>
        <taxon>Bradyrhizobium</taxon>
    </lineage>
</organism>
<evidence type="ECO:0000256" key="5">
    <source>
        <dbReference type="RuleBase" id="RU362125"/>
    </source>
</evidence>
<dbReference type="Gene3D" id="6.10.250.600">
    <property type="match status" value="1"/>
</dbReference>
<dbReference type="Pfam" id="PF02770">
    <property type="entry name" value="Acyl-CoA_dh_M"/>
    <property type="match status" value="1"/>
</dbReference>
<dbReference type="InterPro" id="IPR036250">
    <property type="entry name" value="AcylCo_DH-like_C"/>
</dbReference>
<dbReference type="Proteomes" id="UP001221546">
    <property type="component" value="Chromosome"/>
</dbReference>
<dbReference type="InterPro" id="IPR009075">
    <property type="entry name" value="AcylCo_DH/oxidase_C"/>
</dbReference>
<sequence>MTQAPFVTHDVFNQSPPFENVDLFTADVPLAAAVAANGGAAATAELSDFGKHWGSDAMAERGRIANENTPKLRLFDARGNRRDEVEFHPAYHELMAHSAHAGVHNSTWSADGKPAGGAAEVVRAAKFYIASQVETGHLCPITMTRASVAALASQPDILAKTMPVIGTRAYDPTFAPWWTKRGMTLGMGMTEKQGGTDVRANMTRAERAGEAWRITGHKWFMSAPMCDAFLVLAQTMNGLSCFFMPRFASDGTVNAIHFQRLKDKLGNRSNASSEVEFHGAYAELIGEEGKGIRTIIQMVQLTRQDCAIASAGLMRSGLAHALHHARHRSVFQKHLADQPLMQAVLSDMALHVEASIALVMRLCRAFDRAPADAGEAAYMRLLTPAIKYWTCKSAPGFLYEAMECLGGNGYVEEGILARHYRESPVNAIWEGSGNVMCLDVLRALGREADAALAVLRALAEETRGLPGAAEAVASIGQSFRRPDSERVARLAVEQLALLAATAALNQVSPKNAELFAVTRLAERHAGMYGAVDLSDADQRALLARALP</sequence>
<evidence type="ECO:0000256" key="1">
    <source>
        <dbReference type="ARBA" id="ARBA00001974"/>
    </source>
</evidence>
<keyword evidence="10" id="KW-1185">Reference proteome</keyword>
<reference evidence="9 10" key="1">
    <citation type="submission" date="2023-04" db="EMBL/GenBank/DDBJ databases">
        <title>Australian commercial rhizobial inoculants.</title>
        <authorList>
            <person name="Kohlmeier M.G."/>
            <person name="O'Hara G.W."/>
            <person name="Colombi E."/>
            <person name="Ramsay J.P."/>
            <person name="Terpolilli J."/>
        </authorList>
    </citation>
    <scope>NUCLEOTIDE SEQUENCE [LARGE SCALE GENOMIC DNA]</scope>
    <source>
        <strain evidence="9 10">CB627</strain>
    </source>
</reference>
<dbReference type="Gene3D" id="2.40.110.20">
    <property type="match status" value="1"/>
</dbReference>
<dbReference type="Gene3D" id="1.20.140.10">
    <property type="entry name" value="Butyryl-CoA Dehydrogenase, subunit A, domain 3"/>
    <property type="match status" value="1"/>
</dbReference>
<dbReference type="InterPro" id="IPR052904">
    <property type="entry name" value="Acyl-CoA_dehydrogenase-like"/>
</dbReference>
<keyword evidence="3 5" id="KW-0285">Flavoprotein</keyword>
<dbReference type="PROSITE" id="PS00072">
    <property type="entry name" value="ACYL_COA_DH_1"/>
    <property type="match status" value="1"/>
</dbReference>
<evidence type="ECO:0000256" key="4">
    <source>
        <dbReference type="ARBA" id="ARBA00022827"/>
    </source>
</evidence>
<name>A0ABY8JS96_9BRAD</name>
<dbReference type="PANTHER" id="PTHR42707:SF3">
    <property type="entry name" value="ACYL-COA DEHYDROGENASE AIDB-RELATED"/>
    <property type="match status" value="1"/>
</dbReference>
<feature type="domain" description="Acyl-CoA oxidase/dehydrogenase middle" evidence="7">
    <location>
        <begin position="187"/>
        <end position="278"/>
    </location>
</feature>
<accession>A0ABY8JS96</accession>
<evidence type="ECO:0000313" key="9">
    <source>
        <dbReference type="EMBL" id="WFU67729.1"/>
    </source>
</evidence>
<dbReference type="Pfam" id="PF18158">
    <property type="entry name" value="AidB_N"/>
    <property type="match status" value="1"/>
</dbReference>
<evidence type="ECO:0000256" key="2">
    <source>
        <dbReference type="ARBA" id="ARBA00009347"/>
    </source>
</evidence>
<dbReference type="RefSeq" id="WP_310885873.1">
    <property type="nucleotide sequence ID" value="NZ_CP121646.1"/>
</dbReference>
<gene>
    <name evidence="9" type="ORF">QA636_20450</name>
</gene>
<dbReference type="SUPFAM" id="SSF47203">
    <property type="entry name" value="Acyl-CoA dehydrogenase C-terminal domain-like"/>
    <property type="match status" value="1"/>
</dbReference>
<keyword evidence="5" id="KW-0560">Oxidoreductase</keyword>
<feature type="domain" description="Adaptive response protein AidB N-terminal" evidence="8">
    <location>
        <begin position="13"/>
        <end position="172"/>
    </location>
</feature>
<evidence type="ECO:0000259" key="7">
    <source>
        <dbReference type="Pfam" id="PF02770"/>
    </source>
</evidence>
<comment type="similarity">
    <text evidence="2 5">Belongs to the acyl-CoA dehydrogenase family.</text>
</comment>